<proteinExistence type="predicted"/>
<feature type="region of interest" description="Disordered" evidence="1">
    <location>
        <begin position="1"/>
        <end position="120"/>
    </location>
</feature>
<evidence type="ECO:0000256" key="1">
    <source>
        <dbReference type="SAM" id="MobiDB-lite"/>
    </source>
</evidence>
<name>A0A9P4R4Z0_9PLEO</name>
<comment type="caution">
    <text evidence="2">The sequence shown here is derived from an EMBL/GenBank/DDBJ whole genome shotgun (WGS) entry which is preliminary data.</text>
</comment>
<evidence type="ECO:0000313" key="3">
    <source>
        <dbReference type="Proteomes" id="UP000799444"/>
    </source>
</evidence>
<reference evidence="2" key="1">
    <citation type="journal article" date="2020" name="Stud. Mycol.">
        <title>101 Dothideomycetes genomes: a test case for predicting lifestyles and emergence of pathogens.</title>
        <authorList>
            <person name="Haridas S."/>
            <person name="Albert R."/>
            <person name="Binder M."/>
            <person name="Bloem J."/>
            <person name="Labutti K."/>
            <person name="Salamov A."/>
            <person name="Andreopoulos B."/>
            <person name="Baker S."/>
            <person name="Barry K."/>
            <person name="Bills G."/>
            <person name="Bluhm B."/>
            <person name="Cannon C."/>
            <person name="Castanera R."/>
            <person name="Culley D."/>
            <person name="Daum C."/>
            <person name="Ezra D."/>
            <person name="Gonzalez J."/>
            <person name="Henrissat B."/>
            <person name="Kuo A."/>
            <person name="Liang C."/>
            <person name="Lipzen A."/>
            <person name="Lutzoni F."/>
            <person name="Magnuson J."/>
            <person name="Mondo S."/>
            <person name="Nolan M."/>
            <person name="Ohm R."/>
            <person name="Pangilinan J."/>
            <person name="Park H.-J."/>
            <person name="Ramirez L."/>
            <person name="Alfaro M."/>
            <person name="Sun H."/>
            <person name="Tritt A."/>
            <person name="Yoshinaga Y."/>
            <person name="Zwiers L.-H."/>
            <person name="Turgeon B."/>
            <person name="Goodwin S."/>
            <person name="Spatafora J."/>
            <person name="Crous P."/>
            <person name="Grigoriev I."/>
        </authorList>
    </citation>
    <scope>NUCLEOTIDE SEQUENCE</scope>
    <source>
        <strain evidence="2">CBS 125425</strain>
    </source>
</reference>
<feature type="compositionally biased region" description="Basic and acidic residues" evidence="1">
    <location>
        <begin position="100"/>
        <end position="109"/>
    </location>
</feature>
<organism evidence="2 3">
    <name type="scientific">Polyplosphaeria fusca</name>
    <dbReference type="NCBI Taxonomy" id="682080"/>
    <lineage>
        <taxon>Eukaryota</taxon>
        <taxon>Fungi</taxon>
        <taxon>Dikarya</taxon>
        <taxon>Ascomycota</taxon>
        <taxon>Pezizomycotina</taxon>
        <taxon>Dothideomycetes</taxon>
        <taxon>Pleosporomycetidae</taxon>
        <taxon>Pleosporales</taxon>
        <taxon>Tetraplosphaeriaceae</taxon>
        <taxon>Polyplosphaeria</taxon>
    </lineage>
</organism>
<sequence>MDDDDMAAVMGFSSFGGTKRKFETTNSPKTKPDASGANSTRLGVRPKLTSANADPHSKQPDADPTIVSASKTQEMQPAGQPKQSVATASASFVAHGQTLDQHHKPRDSADSPGSTVSFGGPAITQAELAALRYGITNEAGDTAYFLPSFVENPWEKLQQR</sequence>
<dbReference type="AlphaFoldDB" id="A0A9P4R4Z0"/>
<evidence type="ECO:0000313" key="2">
    <source>
        <dbReference type="EMBL" id="KAF2739413.1"/>
    </source>
</evidence>
<protein>
    <submittedName>
        <fullName evidence="2">Uncharacterized protein</fullName>
    </submittedName>
</protein>
<dbReference type="Proteomes" id="UP000799444">
    <property type="component" value="Unassembled WGS sequence"/>
</dbReference>
<dbReference type="EMBL" id="ML996104">
    <property type="protein sequence ID" value="KAF2739413.1"/>
    <property type="molecule type" value="Genomic_DNA"/>
</dbReference>
<keyword evidence="3" id="KW-1185">Reference proteome</keyword>
<accession>A0A9P4R4Z0</accession>
<dbReference type="OrthoDB" id="5419162at2759"/>
<gene>
    <name evidence="2" type="ORF">EJ04DRAFT_310768</name>
</gene>
<feature type="compositionally biased region" description="Polar residues" evidence="1">
    <location>
        <begin position="67"/>
        <end position="90"/>
    </location>
</feature>